<feature type="transmembrane region" description="Helical" evidence="1">
    <location>
        <begin position="83"/>
        <end position="101"/>
    </location>
</feature>
<evidence type="ECO:0000313" key="3">
    <source>
        <dbReference type="Proteomes" id="UP001262754"/>
    </source>
</evidence>
<dbReference type="EMBL" id="JAVDRL010000004">
    <property type="protein sequence ID" value="MDR6530769.1"/>
    <property type="molecule type" value="Genomic_DNA"/>
</dbReference>
<gene>
    <name evidence="2" type="ORF">J2800_001508</name>
</gene>
<sequence length="119" mass="12913">MNVLGVIGDVLWLLALSIMGGASRMAWGKVKDVLVPMLWAPSGKTVWRAPRAVALASLPTFAFLLSLWLLVESRRPTSLDLSVILLCVRAIVAAIFAVVHLTQVRRALNQLAAEGQIKL</sequence>
<keyword evidence="1" id="KW-0472">Membrane</keyword>
<dbReference type="RefSeq" id="WP_163228477.1">
    <property type="nucleotide sequence ID" value="NZ_BMLD01000003.1"/>
</dbReference>
<feature type="transmembrane region" description="Helical" evidence="1">
    <location>
        <begin position="52"/>
        <end position="71"/>
    </location>
</feature>
<dbReference type="Proteomes" id="UP001262754">
    <property type="component" value="Unassembled WGS sequence"/>
</dbReference>
<comment type="caution">
    <text evidence="2">The sequence shown here is derived from an EMBL/GenBank/DDBJ whole genome shotgun (WGS) entry which is preliminary data.</text>
</comment>
<reference evidence="2 3" key="1">
    <citation type="submission" date="2023-07" db="EMBL/GenBank/DDBJ databases">
        <title>Sorghum-associated microbial communities from plants grown in Nebraska, USA.</title>
        <authorList>
            <person name="Schachtman D."/>
        </authorList>
    </citation>
    <scope>NUCLEOTIDE SEQUENCE [LARGE SCALE GENOMIC DNA]</scope>
    <source>
        <strain evidence="2 3">DS2154</strain>
    </source>
</reference>
<keyword evidence="1" id="KW-0812">Transmembrane</keyword>
<keyword evidence="1" id="KW-1133">Transmembrane helix</keyword>
<name>A0ABU1MX76_9CAUL</name>
<proteinExistence type="predicted"/>
<evidence type="ECO:0000256" key="1">
    <source>
        <dbReference type="SAM" id="Phobius"/>
    </source>
</evidence>
<protein>
    <submittedName>
        <fullName evidence="2">Amino acid transporter</fullName>
    </submittedName>
</protein>
<evidence type="ECO:0000313" key="2">
    <source>
        <dbReference type="EMBL" id="MDR6530769.1"/>
    </source>
</evidence>
<accession>A0ABU1MX76</accession>
<keyword evidence="3" id="KW-1185">Reference proteome</keyword>
<organism evidence="2 3">
    <name type="scientific">Caulobacter rhizosphaerae</name>
    <dbReference type="NCBI Taxonomy" id="2010972"/>
    <lineage>
        <taxon>Bacteria</taxon>
        <taxon>Pseudomonadati</taxon>
        <taxon>Pseudomonadota</taxon>
        <taxon>Alphaproteobacteria</taxon>
        <taxon>Caulobacterales</taxon>
        <taxon>Caulobacteraceae</taxon>
        <taxon>Caulobacter</taxon>
    </lineage>
</organism>